<feature type="compositionally biased region" description="Polar residues" evidence="1">
    <location>
        <begin position="177"/>
        <end position="190"/>
    </location>
</feature>
<sequence length="743" mass="83555">MENSSRSNNKASQLHSSAPSKQKRSGYEPSDTEAEWHESPWDDHNNQNNGTSDLGEADKIKSNLPRNISPLKLSRRQPSKVEYDKESPPRKSPLPRRHANKSPYKPRRDDGRNISPLPKSEHRRHVSPYKPGRVEHALNDEKGDGEITGLNRKQSRGTPTGDEIKTIGQLVGAGRVSENSKYSHRSTTAPPRQRGERTPSPIGRNIIRKKREDPPVKQRSVSEINEMVANAKISKSPTYTAAMYESTDSISPGDIFFSRDAAALAKQKKGLPNNGGFGKPIIPKPPLLSQKDTPPHQRTIANRNVNPKDRGLSSGTGLSRTTMTPSIGTSRQSNGKLSVENSKISDSSGSSLNSMKFVANIRKSQSETWFGCVMRRGSCRTSKKSPEREKAFDEASFIGKAFVVEKLRQFWADQYQPTSLNGFTCHKQEAQILKQLVSHQSCPNILFKGPSGSGKRALTMAFLREIYGDPSWNVSHELRQFQVQENRAMQVIVPIASSAHHFELNVTKETNVKYALMGLVKEISTTYKTTPEVSNDNFKTNYKVLVLYDVDKAPENIRHLIKWIMDCHSDSCKFILCCEDDINILETVTSRCRVIKVDAPVTHEIMEVLIQIARKEDFELSMNFAAKIAAKSKQNLRKAIMALEACKAHNYPFADDQPIPLGWEEIVMELATEILADPSHKRRKLVEECLKKVEAGLKRELYYWHAYYEKRLPAGTSALLKLEEFVAKFIGIYRKSSANGQFV</sequence>
<dbReference type="Pfam" id="PF21960">
    <property type="entry name" value="RCF1-5-like_lid"/>
    <property type="match status" value="1"/>
</dbReference>
<evidence type="ECO:0000313" key="3">
    <source>
        <dbReference type="Proteomes" id="UP001396334"/>
    </source>
</evidence>
<dbReference type="Proteomes" id="UP001396334">
    <property type="component" value="Unassembled WGS sequence"/>
</dbReference>
<dbReference type="Pfam" id="PF13177">
    <property type="entry name" value="DNA_pol3_delta2"/>
    <property type="match status" value="1"/>
</dbReference>
<dbReference type="Gene3D" id="1.20.272.10">
    <property type="match status" value="1"/>
</dbReference>
<dbReference type="InterPro" id="IPR050238">
    <property type="entry name" value="DNA_Rep/Repair_Clamp_Loader"/>
</dbReference>
<dbReference type="InterPro" id="IPR027417">
    <property type="entry name" value="P-loop_NTPase"/>
</dbReference>
<organism evidence="2 3">
    <name type="scientific">Hibiscus sabdariffa</name>
    <name type="common">roselle</name>
    <dbReference type="NCBI Taxonomy" id="183260"/>
    <lineage>
        <taxon>Eukaryota</taxon>
        <taxon>Viridiplantae</taxon>
        <taxon>Streptophyta</taxon>
        <taxon>Embryophyta</taxon>
        <taxon>Tracheophyta</taxon>
        <taxon>Spermatophyta</taxon>
        <taxon>Magnoliopsida</taxon>
        <taxon>eudicotyledons</taxon>
        <taxon>Gunneridae</taxon>
        <taxon>Pentapetalae</taxon>
        <taxon>rosids</taxon>
        <taxon>malvids</taxon>
        <taxon>Malvales</taxon>
        <taxon>Malvaceae</taxon>
        <taxon>Malvoideae</taxon>
        <taxon>Hibiscus</taxon>
    </lineage>
</organism>
<reference evidence="2 3" key="1">
    <citation type="journal article" date="2024" name="G3 (Bethesda)">
        <title>Genome assembly of Hibiscus sabdariffa L. provides insights into metabolisms of medicinal natural products.</title>
        <authorList>
            <person name="Kim T."/>
        </authorList>
    </citation>
    <scope>NUCLEOTIDE SEQUENCE [LARGE SCALE GENOMIC DNA]</scope>
    <source>
        <strain evidence="2">TK-2024</strain>
        <tissue evidence="2">Old leaves</tissue>
    </source>
</reference>
<dbReference type="Gene3D" id="1.10.8.60">
    <property type="match status" value="1"/>
</dbReference>
<dbReference type="Gene3D" id="3.40.50.300">
    <property type="entry name" value="P-loop containing nucleotide triphosphate hydrolases"/>
    <property type="match status" value="1"/>
</dbReference>
<evidence type="ECO:0000256" key="1">
    <source>
        <dbReference type="SAM" id="MobiDB-lite"/>
    </source>
</evidence>
<proteinExistence type="predicted"/>
<evidence type="ECO:0000313" key="2">
    <source>
        <dbReference type="EMBL" id="KAK9038044.1"/>
    </source>
</evidence>
<feature type="compositionally biased region" description="Polar residues" evidence="1">
    <location>
        <begin position="1"/>
        <end position="20"/>
    </location>
</feature>
<keyword evidence="3" id="KW-1185">Reference proteome</keyword>
<comment type="caution">
    <text evidence="2">The sequence shown here is derived from an EMBL/GenBank/DDBJ whole genome shotgun (WGS) entry which is preliminary data.</text>
</comment>
<gene>
    <name evidence="2" type="ORF">V6N11_022937</name>
</gene>
<dbReference type="EMBL" id="JBBPBN010000005">
    <property type="protein sequence ID" value="KAK9038044.1"/>
    <property type="molecule type" value="Genomic_DNA"/>
</dbReference>
<name>A0ABR2TL83_9ROSI</name>
<feature type="region of interest" description="Disordered" evidence="1">
    <location>
        <begin position="1"/>
        <end position="218"/>
    </location>
</feature>
<protein>
    <submittedName>
        <fullName evidence="2">Uncharacterized protein</fullName>
    </submittedName>
</protein>
<feature type="compositionally biased region" description="Basic and acidic residues" evidence="1">
    <location>
        <begin position="79"/>
        <end position="89"/>
    </location>
</feature>
<accession>A0ABR2TL83</accession>
<feature type="compositionally biased region" description="Basic and acidic residues" evidence="1">
    <location>
        <begin position="34"/>
        <end position="45"/>
    </location>
</feature>
<feature type="compositionally biased region" description="Basic and acidic residues" evidence="1">
    <location>
        <begin position="132"/>
        <end position="145"/>
    </location>
</feature>
<feature type="compositionally biased region" description="Polar residues" evidence="1">
    <location>
        <begin position="313"/>
        <end position="351"/>
    </location>
</feature>
<dbReference type="PANTHER" id="PTHR11669:SF25">
    <property type="entry name" value="OS02G0704966 PROTEIN"/>
    <property type="match status" value="1"/>
</dbReference>
<dbReference type="PANTHER" id="PTHR11669">
    <property type="entry name" value="REPLICATION FACTOR C / DNA POLYMERASE III GAMMA-TAU SUBUNIT"/>
    <property type="match status" value="1"/>
</dbReference>
<dbReference type="SUPFAM" id="SSF52540">
    <property type="entry name" value="P-loop containing nucleoside triphosphate hydrolases"/>
    <property type="match status" value="1"/>
</dbReference>
<feature type="region of interest" description="Disordered" evidence="1">
    <location>
        <begin position="269"/>
        <end position="351"/>
    </location>
</feature>
<dbReference type="InterPro" id="IPR008921">
    <property type="entry name" value="DNA_pol3_clamp-load_cplx_C"/>
</dbReference>
<dbReference type="SUPFAM" id="SSF48019">
    <property type="entry name" value="post-AAA+ oligomerization domain-like"/>
    <property type="match status" value="1"/>
</dbReference>